<dbReference type="GO" id="GO:0009103">
    <property type="term" value="P:lipopolysaccharide biosynthetic process"/>
    <property type="evidence" value="ECO:0007669"/>
    <property type="project" value="TreeGrafter"/>
</dbReference>
<sequence>MILGIDASNIRGGGGVTHLVELLNAAKPNRYGFVKVIVWGGTATLDKIREQSWLIKKYEPLLDKSLLHRIFWNRFVLNRRLKETKADIFFAPGGTYSGNFRPFVTMSQNLLPFEWDEIKRYGFSKRSLRLIALFFTQSITFKKANGVIFLTRFARDVVMKKIRLSIDRTAVVNHGINKKFFQKPKTQHEISSYSVKKPFRILYVSFIGEYKHQWNVVKAVGLLKRKKYPVVLDLIGTPDEEGPLLRLKQSIAEEDPEGKFVNYFSSISYSDIEKKYMEADLFTFASSCETFGQIVTEAMAAGMPIVCSNRSAMPEILKDAGGYFDPLDVNSISNALQAMIDSKKDRSKVSKLAFESAKNFSWDKAADETFAFLKNVEGKYQR</sequence>
<dbReference type="Gene3D" id="3.40.50.2000">
    <property type="entry name" value="Glycogen Phosphorylase B"/>
    <property type="match status" value="1"/>
</dbReference>
<dbReference type="Pfam" id="PF00534">
    <property type="entry name" value="Glycos_transf_1"/>
    <property type="match status" value="1"/>
</dbReference>
<dbReference type="GO" id="GO:0016757">
    <property type="term" value="F:glycosyltransferase activity"/>
    <property type="evidence" value="ECO:0007669"/>
    <property type="project" value="InterPro"/>
</dbReference>
<dbReference type="Proteomes" id="UP000298429">
    <property type="component" value="Unassembled WGS sequence"/>
</dbReference>
<dbReference type="PANTHER" id="PTHR46401">
    <property type="entry name" value="GLYCOSYLTRANSFERASE WBBK-RELATED"/>
    <property type="match status" value="1"/>
</dbReference>
<dbReference type="EMBL" id="RQGN01000071">
    <property type="protein sequence ID" value="TGL98117.1"/>
    <property type="molecule type" value="Genomic_DNA"/>
</dbReference>
<proteinExistence type="predicted"/>
<evidence type="ECO:0000313" key="3">
    <source>
        <dbReference type="EMBL" id="TGL98117.1"/>
    </source>
</evidence>
<comment type="caution">
    <text evidence="3">The sequence shown here is derived from an EMBL/GenBank/DDBJ whole genome shotgun (WGS) entry which is preliminary data.</text>
</comment>
<dbReference type="AlphaFoldDB" id="A0A5F2B102"/>
<dbReference type="OrthoDB" id="9797829at2"/>
<name>A0A5F2B102_9LEPT</name>
<feature type="domain" description="Glycosyl transferase family 1" evidence="2">
    <location>
        <begin position="194"/>
        <end position="352"/>
    </location>
</feature>
<evidence type="ECO:0000313" key="4">
    <source>
        <dbReference type="Proteomes" id="UP000298429"/>
    </source>
</evidence>
<dbReference type="InterPro" id="IPR001296">
    <property type="entry name" value="Glyco_trans_1"/>
</dbReference>
<evidence type="ECO:0000259" key="2">
    <source>
        <dbReference type="Pfam" id="PF00534"/>
    </source>
</evidence>
<dbReference type="CDD" id="cd03809">
    <property type="entry name" value="GT4_MtfB-like"/>
    <property type="match status" value="1"/>
</dbReference>
<dbReference type="RefSeq" id="WP_135671463.1">
    <property type="nucleotide sequence ID" value="NZ_RQGN01000071.1"/>
</dbReference>
<keyword evidence="1 3" id="KW-0808">Transferase</keyword>
<dbReference type="PANTHER" id="PTHR46401:SF2">
    <property type="entry name" value="GLYCOSYLTRANSFERASE WBBK-RELATED"/>
    <property type="match status" value="1"/>
</dbReference>
<evidence type="ECO:0000256" key="1">
    <source>
        <dbReference type="ARBA" id="ARBA00022679"/>
    </source>
</evidence>
<dbReference type="SUPFAM" id="SSF53756">
    <property type="entry name" value="UDP-Glycosyltransferase/glycogen phosphorylase"/>
    <property type="match status" value="1"/>
</dbReference>
<accession>A0A5F2B102</accession>
<gene>
    <name evidence="3" type="ORF">EHQ76_13890</name>
</gene>
<protein>
    <submittedName>
        <fullName evidence="3">Glycosyltransferase family 1 protein</fullName>
    </submittedName>
</protein>
<reference evidence="3 4" key="1">
    <citation type="journal article" date="2019" name="PLoS Negl. Trop. Dis.">
        <title>Revisiting the worldwide diversity of Leptospira species in the environment.</title>
        <authorList>
            <person name="Vincent A.T."/>
            <person name="Schiettekatte O."/>
            <person name="Bourhy P."/>
            <person name="Veyrier F.J."/>
            <person name="Picardeau M."/>
        </authorList>
    </citation>
    <scope>NUCLEOTIDE SEQUENCE [LARGE SCALE GENOMIC DNA]</scope>
    <source>
        <strain evidence="3 4">201702444</strain>
    </source>
</reference>
<organism evidence="3 4">
    <name type="scientific">Leptospira barantonii</name>
    <dbReference type="NCBI Taxonomy" id="2023184"/>
    <lineage>
        <taxon>Bacteria</taxon>
        <taxon>Pseudomonadati</taxon>
        <taxon>Spirochaetota</taxon>
        <taxon>Spirochaetia</taxon>
        <taxon>Leptospirales</taxon>
        <taxon>Leptospiraceae</taxon>
        <taxon>Leptospira</taxon>
    </lineage>
</organism>